<organism evidence="2 3">
    <name type="scientific">Aquella oligotrophica</name>
    <dbReference type="NCBI Taxonomy" id="2067065"/>
    <lineage>
        <taxon>Bacteria</taxon>
        <taxon>Pseudomonadati</taxon>
        <taxon>Pseudomonadota</taxon>
        <taxon>Betaproteobacteria</taxon>
        <taxon>Neisseriales</taxon>
        <taxon>Neisseriaceae</taxon>
        <taxon>Aquella</taxon>
    </lineage>
</organism>
<dbReference type="Pfam" id="PF00535">
    <property type="entry name" value="Glycos_transf_2"/>
    <property type="match status" value="1"/>
</dbReference>
<accession>A0A2I7N9A4</accession>
<feature type="domain" description="Glycosyltransferase 2-like" evidence="1">
    <location>
        <begin position="8"/>
        <end position="119"/>
    </location>
</feature>
<dbReference type="InterPro" id="IPR001173">
    <property type="entry name" value="Glyco_trans_2-like"/>
</dbReference>
<dbReference type="CDD" id="cd06433">
    <property type="entry name" value="GT_2_WfgS_like"/>
    <property type="match status" value="1"/>
</dbReference>
<dbReference type="SUPFAM" id="SSF53448">
    <property type="entry name" value="Nucleotide-diphospho-sugar transferases"/>
    <property type="match status" value="1"/>
</dbReference>
<evidence type="ECO:0000313" key="3">
    <source>
        <dbReference type="Proteomes" id="UP000236655"/>
    </source>
</evidence>
<name>A0A2I7N9A4_9NEIS</name>
<dbReference type="RefSeq" id="WP_102952319.1">
    <property type="nucleotide sequence ID" value="NZ_CP024847.1"/>
</dbReference>
<proteinExistence type="predicted"/>
<reference evidence="3" key="1">
    <citation type="submission" date="2017-11" db="EMBL/GenBank/DDBJ databases">
        <authorList>
            <person name="Chan K.G."/>
            <person name="Lee L.S."/>
        </authorList>
    </citation>
    <scope>NUCLEOTIDE SEQUENCE [LARGE SCALE GENOMIC DNA]</scope>
    <source>
        <strain evidence="3">DSM 100970</strain>
    </source>
</reference>
<dbReference type="OrthoDB" id="8553932at2"/>
<dbReference type="KEGG" id="nba:CUN60_12265"/>
<evidence type="ECO:0000259" key="1">
    <source>
        <dbReference type="Pfam" id="PF00535"/>
    </source>
</evidence>
<dbReference type="PANTHER" id="PTHR22916:SF3">
    <property type="entry name" value="UDP-GLCNAC:BETAGAL BETA-1,3-N-ACETYLGLUCOSAMINYLTRANSFERASE-LIKE PROTEIN 1"/>
    <property type="match status" value="1"/>
</dbReference>
<protein>
    <submittedName>
        <fullName evidence="2">Glycosyl transferase</fullName>
    </submittedName>
</protein>
<dbReference type="Proteomes" id="UP000236655">
    <property type="component" value="Chromosome"/>
</dbReference>
<dbReference type="GO" id="GO:0016758">
    <property type="term" value="F:hexosyltransferase activity"/>
    <property type="evidence" value="ECO:0007669"/>
    <property type="project" value="UniProtKB-ARBA"/>
</dbReference>
<keyword evidence="3" id="KW-1185">Reference proteome</keyword>
<evidence type="ECO:0000313" key="2">
    <source>
        <dbReference type="EMBL" id="AUR53033.1"/>
    </source>
</evidence>
<dbReference type="EMBL" id="CP024847">
    <property type="protein sequence ID" value="AUR53033.1"/>
    <property type="molecule type" value="Genomic_DNA"/>
</dbReference>
<keyword evidence="2" id="KW-0808">Transferase</keyword>
<sequence length="260" mass="30415">MYKEPFITIITVSYNSESTISDTIESVLNQDYSNYEYIIIDGASTDNTLNIIKNYQIKFENKNIRFRFYSEPDNGIYDAMNKGILQAEGKWIGILNSDDFYIDDKVLSSIAHNIIENPIAKAHYADLVYVKQNDINKITRYWQSGKFNPRRFYYGWVPPHPTLFVDHEIYDSYGLYNEDLDISADYEFMLRIFVKNNVPAAYLPKILIKMRDGGASNISLANRKKGANNIRLAWKINKLTPLPFTFILRLLRKIPQYIWK</sequence>
<gene>
    <name evidence="2" type="ORF">CUN60_12265</name>
</gene>
<dbReference type="PANTHER" id="PTHR22916">
    <property type="entry name" value="GLYCOSYLTRANSFERASE"/>
    <property type="match status" value="1"/>
</dbReference>
<dbReference type="Gene3D" id="3.90.550.10">
    <property type="entry name" value="Spore Coat Polysaccharide Biosynthesis Protein SpsA, Chain A"/>
    <property type="match status" value="1"/>
</dbReference>
<dbReference type="InterPro" id="IPR029044">
    <property type="entry name" value="Nucleotide-diphossugar_trans"/>
</dbReference>
<dbReference type="AlphaFoldDB" id="A0A2I7N9A4"/>